<reference evidence="2" key="1">
    <citation type="submission" date="2020-03" db="EMBL/GenBank/DDBJ databases">
        <authorList>
            <person name="Weist P."/>
        </authorList>
    </citation>
    <scope>NUCLEOTIDE SEQUENCE</scope>
</reference>
<dbReference type="Proteomes" id="UP001153269">
    <property type="component" value="Unassembled WGS sequence"/>
</dbReference>
<feature type="compositionally biased region" description="Low complexity" evidence="1">
    <location>
        <begin position="19"/>
        <end position="33"/>
    </location>
</feature>
<comment type="caution">
    <text evidence="2">The sequence shown here is derived from an EMBL/GenBank/DDBJ whole genome shotgun (WGS) entry which is preliminary data.</text>
</comment>
<dbReference type="AlphaFoldDB" id="A0A9N7YNM0"/>
<feature type="region of interest" description="Disordered" evidence="1">
    <location>
        <begin position="1"/>
        <end position="76"/>
    </location>
</feature>
<organism evidence="2 3">
    <name type="scientific">Pleuronectes platessa</name>
    <name type="common">European plaice</name>
    <dbReference type="NCBI Taxonomy" id="8262"/>
    <lineage>
        <taxon>Eukaryota</taxon>
        <taxon>Metazoa</taxon>
        <taxon>Chordata</taxon>
        <taxon>Craniata</taxon>
        <taxon>Vertebrata</taxon>
        <taxon>Euteleostomi</taxon>
        <taxon>Actinopterygii</taxon>
        <taxon>Neopterygii</taxon>
        <taxon>Teleostei</taxon>
        <taxon>Neoteleostei</taxon>
        <taxon>Acanthomorphata</taxon>
        <taxon>Carangaria</taxon>
        <taxon>Pleuronectiformes</taxon>
        <taxon>Pleuronectoidei</taxon>
        <taxon>Pleuronectidae</taxon>
        <taxon>Pleuronectes</taxon>
    </lineage>
</organism>
<keyword evidence="3" id="KW-1185">Reference proteome</keyword>
<protein>
    <submittedName>
        <fullName evidence="2">Uncharacterized protein</fullName>
    </submittedName>
</protein>
<gene>
    <name evidence="2" type="ORF">PLEPLA_LOCUS21833</name>
</gene>
<feature type="compositionally biased region" description="Acidic residues" evidence="1">
    <location>
        <begin position="48"/>
        <end position="58"/>
    </location>
</feature>
<feature type="compositionally biased region" description="Pro residues" evidence="1">
    <location>
        <begin position="62"/>
        <end position="73"/>
    </location>
</feature>
<dbReference type="EMBL" id="CADEAL010001591">
    <property type="protein sequence ID" value="CAB1433742.1"/>
    <property type="molecule type" value="Genomic_DNA"/>
</dbReference>
<proteinExistence type="predicted"/>
<name>A0A9N7YNM0_PLEPL</name>
<evidence type="ECO:0000313" key="3">
    <source>
        <dbReference type="Proteomes" id="UP001153269"/>
    </source>
</evidence>
<evidence type="ECO:0000313" key="2">
    <source>
        <dbReference type="EMBL" id="CAB1433742.1"/>
    </source>
</evidence>
<accession>A0A9N7YNM0</accession>
<sequence length="122" mass="13071">MAEVKHSAVRLKGGNHRGLSLSSMLQPCSSSSLTCMRPGCTMNRQEGGEGDNMPDEEDSSRTPPPPPPSPPHHFPWSSQLSAIYETAFVAGERITRSLIPCPRAASRRCTMHGPSVAAAWGS</sequence>
<evidence type="ECO:0000256" key="1">
    <source>
        <dbReference type="SAM" id="MobiDB-lite"/>
    </source>
</evidence>